<dbReference type="Proteomes" id="UP000037269">
    <property type="component" value="Unassembled WGS sequence"/>
</dbReference>
<sequence length="222" mass="25617">MKKRIGCFHAHHSNIEHIQKALSLYDVELVHFVDPGLDRIKADRDYNATIIQKKVNDTLAWISRCHVDAILITCTFFTANMSDKDASYSIPIIKIDVPLFYAICENEHPQILTFTNPHTVQGTMEQLKSFADRQNKSIHVEPYLLENTFELIMQNRKEEYTERVASKLKQIIDEHPDKRICTAQLSMVSAAEKTYTETGIQIGNHSKSLADYLERTLRLHCK</sequence>
<evidence type="ECO:0008006" key="5">
    <source>
        <dbReference type="Google" id="ProtNLM"/>
    </source>
</evidence>
<dbReference type="EMBL" id="FNED01000052">
    <property type="protein sequence ID" value="SDK39454.1"/>
    <property type="molecule type" value="Genomic_DNA"/>
</dbReference>
<evidence type="ECO:0000313" key="4">
    <source>
        <dbReference type="Proteomes" id="UP000182836"/>
    </source>
</evidence>
<evidence type="ECO:0000313" key="2">
    <source>
        <dbReference type="EMBL" id="SDK39454.1"/>
    </source>
</evidence>
<organism evidence="1 3">
    <name type="scientific">Aneurinibacillus migulanus</name>
    <name type="common">Bacillus migulanus</name>
    <dbReference type="NCBI Taxonomy" id="47500"/>
    <lineage>
        <taxon>Bacteria</taxon>
        <taxon>Bacillati</taxon>
        <taxon>Bacillota</taxon>
        <taxon>Bacilli</taxon>
        <taxon>Bacillales</taxon>
        <taxon>Paenibacillaceae</taxon>
        <taxon>Aneurinibacillus group</taxon>
        <taxon>Aneurinibacillus</taxon>
    </lineage>
</organism>
<dbReference type="Proteomes" id="UP000182836">
    <property type="component" value="Unassembled WGS sequence"/>
</dbReference>
<evidence type="ECO:0000313" key="3">
    <source>
        <dbReference type="Proteomes" id="UP000037269"/>
    </source>
</evidence>
<dbReference type="PATRIC" id="fig|47500.8.peg.4414"/>
<protein>
    <recommendedName>
        <fullName evidence="5">Asp/Glu/Hydantoin racemase</fullName>
    </recommendedName>
</protein>
<name>A0A0D1X8B4_ANEMI</name>
<evidence type="ECO:0000313" key="1">
    <source>
        <dbReference type="EMBL" id="KON97488.1"/>
    </source>
</evidence>
<dbReference type="GeneID" id="42307526"/>
<dbReference type="OrthoDB" id="2910128at2"/>
<gene>
    <name evidence="1" type="ORF">AF333_20460</name>
    <name evidence="2" type="ORF">SAMN04487909_15237</name>
</gene>
<accession>A0A0D1X8B4</accession>
<reference evidence="1 3" key="1">
    <citation type="submission" date="2015-07" db="EMBL/GenBank/DDBJ databases">
        <title>Fjat-14205 dsm 2895.</title>
        <authorList>
            <person name="Liu B."/>
            <person name="Wang J."/>
            <person name="Zhu Y."/>
            <person name="Liu G."/>
            <person name="Chen Q."/>
            <person name="Chen Z."/>
            <person name="Lan J."/>
            <person name="Che J."/>
            <person name="Ge C."/>
            <person name="Shi H."/>
            <person name="Pan Z."/>
            <person name="Liu X."/>
        </authorList>
    </citation>
    <scope>NUCLEOTIDE SEQUENCE [LARGE SCALE GENOMIC DNA]</scope>
    <source>
        <strain evidence="1 3">DSM 2895</strain>
    </source>
</reference>
<proteinExistence type="predicted"/>
<dbReference type="EMBL" id="LGUG01000004">
    <property type="protein sequence ID" value="KON97488.1"/>
    <property type="molecule type" value="Genomic_DNA"/>
</dbReference>
<dbReference type="RefSeq" id="WP_043068790.1">
    <property type="nucleotide sequence ID" value="NZ_BJOA01000237.1"/>
</dbReference>
<keyword evidence="3" id="KW-1185">Reference proteome</keyword>
<dbReference type="AlphaFoldDB" id="A0A0D1X8B4"/>
<reference evidence="2 4" key="2">
    <citation type="submission" date="2016-10" db="EMBL/GenBank/DDBJ databases">
        <authorList>
            <person name="de Groot N.N."/>
        </authorList>
    </citation>
    <scope>NUCLEOTIDE SEQUENCE [LARGE SCALE GENOMIC DNA]</scope>
    <source>
        <strain evidence="2 4">DSM 2895</strain>
    </source>
</reference>